<organism evidence="2">
    <name type="scientific">Graphocephala atropunctata</name>
    <dbReference type="NCBI Taxonomy" id="36148"/>
    <lineage>
        <taxon>Eukaryota</taxon>
        <taxon>Metazoa</taxon>
        <taxon>Ecdysozoa</taxon>
        <taxon>Arthropoda</taxon>
        <taxon>Hexapoda</taxon>
        <taxon>Insecta</taxon>
        <taxon>Pterygota</taxon>
        <taxon>Neoptera</taxon>
        <taxon>Paraneoptera</taxon>
        <taxon>Hemiptera</taxon>
        <taxon>Auchenorrhyncha</taxon>
        <taxon>Membracoidea</taxon>
        <taxon>Cicadellidae</taxon>
        <taxon>Cicadellinae</taxon>
        <taxon>Cicadellini</taxon>
        <taxon>Graphocephala</taxon>
    </lineage>
</organism>
<feature type="region of interest" description="Disordered" evidence="1">
    <location>
        <begin position="1"/>
        <end position="90"/>
    </location>
</feature>
<evidence type="ECO:0000256" key="1">
    <source>
        <dbReference type="SAM" id="MobiDB-lite"/>
    </source>
</evidence>
<dbReference type="EMBL" id="GEBQ01011962">
    <property type="protein sequence ID" value="JAT28015.1"/>
    <property type="molecule type" value="Transcribed_RNA"/>
</dbReference>
<feature type="non-terminal residue" evidence="2">
    <location>
        <position position="1"/>
    </location>
</feature>
<protein>
    <submittedName>
        <fullName evidence="2">Uncharacterized protein</fullName>
    </submittedName>
</protein>
<reference evidence="2" key="1">
    <citation type="submission" date="2015-11" db="EMBL/GenBank/DDBJ databases">
        <title>De novo transcriptome assembly of four potential Pierce s Disease insect vectors from Arizona vineyards.</title>
        <authorList>
            <person name="Tassone E.E."/>
        </authorList>
    </citation>
    <scope>NUCLEOTIDE SEQUENCE</scope>
</reference>
<proteinExistence type="predicted"/>
<sequence>YRQPQVDYRQPQMDYGQPQVDYRQPQVDYRQPQEDYRQPQADYRQPQADYRQPPQADYRQPQNGRHQAEGPPPSKRQRKNATSQSSELPQKVGWNTWQSVEPLLIVWPITICSRLEDRSRFVLDANFAIEYFEDHKGSVAVVARLPMGNGIERRFTVSVAETKNRAADFALQKLVKHSTVIKPSPAYLCDGAAPNFIRYKVPCQTYPRTYIILSQYDTGPLTLNGIRDIFDTFTSSFNEDLFFDKDGYTFHEKMMIIEEAPRFNLNVRHFGDQPGVVNRYVCVYKTKPREQILEEVLKMRGAHPKYTITTDRLPPHLALNVF</sequence>
<name>A0A1B6LWH1_9HEMI</name>
<accession>A0A1B6LWH1</accession>
<feature type="compositionally biased region" description="Polar residues" evidence="1">
    <location>
        <begin position="80"/>
        <end position="90"/>
    </location>
</feature>
<gene>
    <name evidence="2" type="ORF">g.26625</name>
</gene>
<evidence type="ECO:0000313" key="2">
    <source>
        <dbReference type="EMBL" id="JAT28015.1"/>
    </source>
</evidence>
<dbReference type="AlphaFoldDB" id="A0A1B6LWH1"/>